<evidence type="ECO:0000313" key="3">
    <source>
        <dbReference type="EMBL" id="SVA19103.1"/>
    </source>
</evidence>
<dbReference type="GO" id="GO:0009089">
    <property type="term" value="P:lysine biosynthetic process via diaminopimelate"/>
    <property type="evidence" value="ECO:0007669"/>
    <property type="project" value="TreeGrafter"/>
</dbReference>
<sequence>MLDFLYYIMNSVVIAKFGGSVIGIDGASIPLIIERIKSLTGKSKVIAVFSAPLTTVDGNRRSLTDVALELGKIAEDGSIPDLTIVRKTYEKISELVDSKFQNECNVMINDYLEKVKTELEKVVKNKEFADETRSKTLAFSGEIIMSQIMEYILKSHSIKSQFVGLEYWPIITDNNIESTNFLVNESSKNIEHVEKMLEKNDVISIGGFIGRTKDGIITTYERGGSDRTAADLGILLHKKFDVKIDLEKDGSVVSADPKIVSDGLTEVSSLSYNEARLAGMFGMNILDPIAIKEILENGASLPIIITDIKNPDKCTEVTRKISAESGHPIKIVTGKKNCAILKIEEETVGELLKSLENEKRYSEFVELSPFIKDGIKFARILFLDGDYVKRNEKYVLGFDALATITYNRGVITLIGDEMWRVQQIVSKTSAKIGEDGLNILNIDAQEETSRIIIVIEDSADNIKKAINAVHSERSNIKFV</sequence>
<name>A0A381TY69_9ZZZZ</name>
<reference evidence="3" key="1">
    <citation type="submission" date="2018-05" db="EMBL/GenBank/DDBJ databases">
        <authorList>
            <person name="Lanie J.A."/>
            <person name="Ng W.-L."/>
            <person name="Kazmierczak K.M."/>
            <person name="Andrzejewski T.M."/>
            <person name="Davidsen T.M."/>
            <person name="Wayne K.J."/>
            <person name="Tettelin H."/>
            <person name="Glass J.I."/>
            <person name="Rusch D."/>
            <person name="Podicherti R."/>
            <person name="Tsui H.-C.T."/>
            <person name="Winkler M.E."/>
        </authorList>
    </citation>
    <scope>NUCLEOTIDE SEQUENCE</scope>
</reference>
<proteinExistence type="inferred from homology"/>
<gene>
    <name evidence="3" type="ORF">METZ01_LOCUS71957</name>
</gene>
<evidence type="ECO:0000259" key="2">
    <source>
        <dbReference type="Pfam" id="PF00696"/>
    </source>
</evidence>
<dbReference type="SUPFAM" id="SSF53633">
    <property type="entry name" value="Carbamate kinase-like"/>
    <property type="match status" value="1"/>
</dbReference>
<dbReference type="Gene3D" id="1.20.120.1320">
    <property type="entry name" value="Aspartokinase, catalytic domain"/>
    <property type="match status" value="1"/>
</dbReference>
<accession>A0A381TY69</accession>
<dbReference type="InterPro" id="IPR036393">
    <property type="entry name" value="AceGlu_kinase-like_sf"/>
</dbReference>
<dbReference type="InterPro" id="IPR001048">
    <property type="entry name" value="Asp/Glu/Uridylate_kinase"/>
</dbReference>
<protein>
    <recommendedName>
        <fullName evidence="2">Aspartate/glutamate/uridylate kinase domain-containing protein</fullName>
    </recommendedName>
</protein>
<dbReference type="InterPro" id="IPR042199">
    <property type="entry name" value="AsparK_Bifunc_asparK/hSer_DH"/>
</dbReference>
<comment type="similarity">
    <text evidence="1">Belongs to the aspartokinase family.</text>
</comment>
<dbReference type="PANTHER" id="PTHR21499">
    <property type="entry name" value="ASPARTATE KINASE"/>
    <property type="match status" value="1"/>
</dbReference>
<dbReference type="Gene3D" id="3.40.1160.10">
    <property type="entry name" value="Acetylglutamate kinase-like"/>
    <property type="match status" value="1"/>
</dbReference>
<dbReference type="PANTHER" id="PTHR21499:SF59">
    <property type="entry name" value="ASPARTOKINASE"/>
    <property type="match status" value="1"/>
</dbReference>
<evidence type="ECO:0000256" key="1">
    <source>
        <dbReference type="ARBA" id="ARBA00010122"/>
    </source>
</evidence>
<dbReference type="Gene3D" id="3.30.2130.10">
    <property type="entry name" value="VC0802-like"/>
    <property type="match status" value="1"/>
</dbReference>
<organism evidence="3">
    <name type="scientific">marine metagenome</name>
    <dbReference type="NCBI Taxonomy" id="408172"/>
    <lineage>
        <taxon>unclassified sequences</taxon>
        <taxon>metagenomes</taxon>
        <taxon>ecological metagenomes</taxon>
    </lineage>
</organism>
<dbReference type="Pfam" id="PF00696">
    <property type="entry name" value="AA_kinase"/>
    <property type="match status" value="1"/>
</dbReference>
<dbReference type="GO" id="GO:0004072">
    <property type="term" value="F:aspartate kinase activity"/>
    <property type="evidence" value="ECO:0007669"/>
    <property type="project" value="TreeGrafter"/>
</dbReference>
<dbReference type="GO" id="GO:0005829">
    <property type="term" value="C:cytosol"/>
    <property type="evidence" value="ECO:0007669"/>
    <property type="project" value="TreeGrafter"/>
</dbReference>
<dbReference type="GO" id="GO:0009090">
    <property type="term" value="P:homoserine biosynthetic process"/>
    <property type="evidence" value="ECO:0007669"/>
    <property type="project" value="TreeGrafter"/>
</dbReference>
<feature type="domain" description="Aspartate/glutamate/uridylate kinase" evidence="2">
    <location>
        <begin position="12"/>
        <end position="306"/>
    </location>
</feature>
<dbReference type="EMBL" id="UINC01005106">
    <property type="protein sequence ID" value="SVA19103.1"/>
    <property type="molecule type" value="Genomic_DNA"/>
</dbReference>
<dbReference type="AlphaFoldDB" id="A0A381TY69"/>